<dbReference type="Pfam" id="PF13848">
    <property type="entry name" value="Thioredoxin_6"/>
    <property type="match status" value="1"/>
</dbReference>
<dbReference type="SMART" id="SM00298">
    <property type="entry name" value="CHROMO"/>
    <property type="match status" value="2"/>
</dbReference>
<feature type="domain" description="Helicase C-terminal" evidence="26">
    <location>
        <begin position="1324"/>
        <end position="1475"/>
    </location>
</feature>
<dbReference type="GO" id="GO:0003682">
    <property type="term" value="F:chromatin binding"/>
    <property type="evidence" value="ECO:0007669"/>
    <property type="project" value="TreeGrafter"/>
</dbReference>
<feature type="compositionally biased region" description="Polar residues" evidence="23">
    <location>
        <begin position="1567"/>
        <end position="1579"/>
    </location>
</feature>
<dbReference type="CDD" id="cd18793">
    <property type="entry name" value="SF2_C_SNF"/>
    <property type="match status" value="1"/>
</dbReference>
<dbReference type="InterPro" id="IPR016197">
    <property type="entry name" value="Chromo-like_dom_sf"/>
</dbReference>
<dbReference type="InterPro" id="IPR002464">
    <property type="entry name" value="DNA/RNA_helicase_DEAH_CS"/>
</dbReference>
<feature type="region of interest" description="Disordered" evidence="23">
    <location>
        <begin position="655"/>
        <end position="797"/>
    </location>
</feature>
<dbReference type="PROSITE" id="PS00690">
    <property type="entry name" value="DEAH_ATP_HELICASE"/>
    <property type="match status" value="1"/>
</dbReference>
<evidence type="ECO:0000256" key="23">
    <source>
        <dbReference type="SAM" id="MobiDB-lite"/>
    </source>
</evidence>
<feature type="compositionally biased region" description="Low complexity" evidence="23">
    <location>
        <begin position="591"/>
        <end position="611"/>
    </location>
</feature>
<evidence type="ECO:0000256" key="21">
    <source>
        <dbReference type="RuleBase" id="RU004208"/>
    </source>
</evidence>
<dbReference type="CDD" id="cd02995">
    <property type="entry name" value="PDI_a_PDI_a'_C"/>
    <property type="match status" value="1"/>
</dbReference>
<dbReference type="Proteomes" id="UP001175271">
    <property type="component" value="Unassembled WGS sequence"/>
</dbReference>
<evidence type="ECO:0000256" key="18">
    <source>
        <dbReference type="ARBA" id="ARBA00023284"/>
    </source>
</evidence>
<accession>A0AA39IK39</accession>
<comment type="similarity">
    <text evidence="5">Belongs to the SNF2/RAD54 helicase family.</text>
</comment>
<dbReference type="CDD" id="cd03069">
    <property type="entry name" value="PDI_b_ERp57"/>
    <property type="match status" value="1"/>
</dbReference>
<evidence type="ECO:0000256" key="10">
    <source>
        <dbReference type="ARBA" id="ARBA00022824"/>
    </source>
</evidence>
<dbReference type="SUPFAM" id="SSF52833">
    <property type="entry name" value="Thioredoxin-like"/>
    <property type="match status" value="3"/>
</dbReference>
<evidence type="ECO:0000256" key="9">
    <source>
        <dbReference type="ARBA" id="ARBA00022801"/>
    </source>
</evidence>
<feature type="compositionally biased region" description="Low complexity" evidence="23">
    <location>
        <begin position="693"/>
        <end position="707"/>
    </location>
</feature>
<comment type="subcellular location">
    <subcellularLocation>
        <location evidence="3">Endoplasmic reticulum lumen</location>
    </subcellularLocation>
    <subcellularLocation>
        <location evidence="2">Nucleus</location>
    </subcellularLocation>
</comment>
<organism evidence="28 29">
    <name type="scientific">Steinernema hermaphroditum</name>
    <dbReference type="NCBI Taxonomy" id="289476"/>
    <lineage>
        <taxon>Eukaryota</taxon>
        <taxon>Metazoa</taxon>
        <taxon>Ecdysozoa</taxon>
        <taxon>Nematoda</taxon>
        <taxon>Chromadorea</taxon>
        <taxon>Rhabditida</taxon>
        <taxon>Tylenchina</taxon>
        <taxon>Panagrolaimomorpha</taxon>
        <taxon>Strongyloidoidea</taxon>
        <taxon>Steinernematidae</taxon>
        <taxon>Steinernema</taxon>
    </lineage>
</organism>
<dbReference type="InterPro" id="IPR056302">
    <property type="entry name" value="CHD1-2/Hrp3_HTH"/>
</dbReference>
<feature type="chain" id="PRO_5041485129" description="Protein disulfide-isomerase" evidence="22">
    <location>
        <begin position="17"/>
        <end position="2141"/>
    </location>
</feature>
<dbReference type="InterPro" id="IPR023779">
    <property type="entry name" value="Chromodomain_CS"/>
</dbReference>
<feature type="domain" description="Chromo" evidence="24">
    <location>
        <begin position="918"/>
        <end position="985"/>
    </location>
</feature>
<keyword evidence="8" id="KW-0547">Nucleotide-binding</keyword>
<evidence type="ECO:0000256" key="11">
    <source>
        <dbReference type="ARBA" id="ARBA00022840"/>
    </source>
</evidence>
<gene>
    <name evidence="28" type="ORF">QR680_009390</name>
</gene>
<evidence type="ECO:0000256" key="2">
    <source>
        <dbReference type="ARBA" id="ARBA00004123"/>
    </source>
</evidence>
<evidence type="ECO:0000256" key="5">
    <source>
        <dbReference type="ARBA" id="ARBA00007025"/>
    </source>
</evidence>
<comment type="similarity">
    <text evidence="4 21">Belongs to the protein disulfide isomerase family.</text>
</comment>
<comment type="caution">
    <text evidence="28">The sequence shown here is derived from an EMBL/GenBank/DDBJ whole genome shotgun (WGS) entry which is preliminary data.</text>
</comment>
<dbReference type="PROSITE" id="PS51192">
    <property type="entry name" value="HELICASE_ATP_BIND_1"/>
    <property type="match status" value="1"/>
</dbReference>
<name>A0AA39IK39_9BILA</name>
<proteinExistence type="inferred from homology"/>
<dbReference type="InterPro" id="IPR040793">
    <property type="entry name" value="CDH1_2_SANT_HL1"/>
</dbReference>
<protein>
    <recommendedName>
        <fullName evidence="22">Protein disulfide-isomerase</fullName>
        <ecNumber evidence="22">5.3.4.1</ecNumber>
    </recommendedName>
</protein>
<dbReference type="Gene3D" id="1.10.10.60">
    <property type="entry name" value="Homeodomain-like"/>
    <property type="match status" value="1"/>
</dbReference>
<dbReference type="GO" id="GO:0034728">
    <property type="term" value="P:nucleosome organization"/>
    <property type="evidence" value="ECO:0007669"/>
    <property type="project" value="TreeGrafter"/>
</dbReference>
<feature type="region of interest" description="Disordered" evidence="23">
    <location>
        <begin position="1714"/>
        <end position="1741"/>
    </location>
</feature>
<evidence type="ECO:0000256" key="19">
    <source>
        <dbReference type="ARBA" id="ARBA00049360"/>
    </source>
</evidence>
<dbReference type="GO" id="GO:0005788">
    <property type="term" value="C:endoplasmic reticulum lumen"/>
    <property type="evidence" value="ECO:0007669"/>
    <property type="project" value="UniProtKB-SubCell"/>
</dbReference>
<dbReference type="InterPro" id="IPR001650">
    <property type="entry name" value="Helicase_C-like"/>
</dbReference>
<dbReference type="SUPFAM" id="SSF54160">
    <property type="entry name" value="Chromo domain-like"/>
    <property type="match status" value="2"/>
</dbReference>
<reference evidence="28" key="1">
    <citation type="submission" date="2023-06" db="EMBL/GenBank/DDBJ databases">
        <title>Genomic analysis of the entomopathogenic nematode Steinernema hermaphroditum.</title>
        <authorList>
            <person name="Schwarz E.M."/>
            <person name="Heppert J.K."/>
            <person name="Baniya A."/>
            <person name="Schwartz H.T."/>
            <person name="Tan C.-H."/>
            <person name="Antoshechkin I."/>
            <person name="Sternberg P.W."/>
            <person name="Goodrich-Blair H."/>
            <person name="Dillman A.R."/>
        </authorList>
    </citation>
    <scope>NUCLEOTIDE SEQUENCE</scope>
    <source>
        <strain evidence="28">PS9179</strain>
        <tissue evidence="28">Whole animal</tissue>
    </source>
</reference>
<keyword evidence="16 22" id="KW-0413">Isomerase</keyword>
<dbReference type="SMART" id="SM01176">
    <property type="entry name" value="DUF4208"/>
    <property type="match status" value="1"/>
</dbReference>
<feature type="compositionally biased region" description="Basic and acidic residues" evidence="23">
    <location>
        <begin position="1714"/>
        <end position="1740"/>
    </location>
</feature>
<dbReference type="GO" id="GO:0042393">
    <property type="term" value="F:histone binding"/>
    <property type="evidence" value="ECO:0007669"/>
    <property type="project" value="TreeGrafter"/>
</dbReference>
<dbReference type="Gene3D" id="3.40.50.10810">
    <property type="entry name" value="Tandem AAA-ATPase domain"/>
    <property type="match status" value="1"/>
</dbReference>
<dbReference type="PROSITE" id="PS51352">
    <property type="entry name" value="THIOREDOXIN_2"/>
    <property type="match status" value="2"/>
</dbReference>
<comment type="catalytic activity">
    <reaction evidence="19">
        <text>ATP + H2O = ADP + phosphate + H(+)</text>
        <dbReference type="Rhea" id="RHEA:13065"/>
        <dbReference type="ChEBI" id="CHEBI:15377"/>
        <dbReference type="ChEBI" id="CHEBI:15378"/>
        <dbReference type="ChEBI" id="CHEBI:30616"/>
        <dbReference type="ChEBI" id="CHEBI:43474"/>
        <dbReference type="ChEBI" id="CHEBI:456216"/>
    </reaction>
</comment>
<feature type="compositionally biased region" description="Basic and acidic residues" evidence="23">
    <location>
        <begin position="759"/>
        <end position="771"/>
    </location>
</feature>
<dbReference type="CDD" id="cd03073">
    <property type="entry name" value="PDI_b'_ERp72_ERp57"/>
    <property type="match status" value="1"/>
</dbReference>
<dbReference type="NCBIfam" id="TIGR01130">
    <property type="entry name" value="ER_PDI_fam"/>
    <property type="match status" value="1"/>
</dbReference>
<dbReference type="FunFam" id="3.40.50.300:FF:000130">
    <property type="entry name" value="Chromodomain-helicase-DNA-binding protein 2 isoform 1"/>
    <property type="match status" value="1"/>
</dbReference>
<dbReference type="InterPro" id="IPR041868">
    <property type="entry name" value="PDIA3_PDI_b"/>
</dbReference>
<dbReference type="InterPro" id="IPR023780">
    <property type="entry name" value="Chromo_domain"/>
</dbReference>
<keyword evidence="9" id="KW-0378">Hydrolase</keyword>
<dbReference type="GO" id="GO:0005634">
    <property type="term" value="C:nucleus"/>
    <property type="evidence" value="ECO:0007669"/>
    <property type="project" value="UniProtKB-SubCell"/>
</dbReference>
<dbReference type="SMART" id="SM00487">
    <property type="entry name" value="DEXDc"/>
    <property type="match status" value="1"/>
</dbReference>
<evidence type="ECO:0000256" key="1">
    <source>
        <dbReference type="ARBA" id="ARBA00001182"/>
    </source>
</evidence>
<sequence length="2141" mass="243090">MLKLISLVLLVGVALASDVLEFTDSNFDSSIGDHEVALVEFYAPWCGHCKRLAPEYEKAASKLKTNDPPVALVKVDCTAEKSTCDRFSVSGFPTLKIFRNGQVAQDYDGPREAEGIVKYMRGQVGPSAKELKTVADFEKFIASDETGVVGFFEVESKLKDSFFKVADTERDRFRFGWSNNAEVLKKAGYTDDIIVYVPSKLHNKFEAGTFKYDGNYDTDKIKNFLVHDTVGMAGVRTQGNAFQFERKPLVVVYYNVDYVKDPKGSNYWRNRVLKVAQDYKRKVYFAVSNKEEFAQEIEQNGLSDRKDSDKPIVAALTKDGKFPMNAEFSIPNLKQFVEDLLAGSVEPYMKSEPVPEEQGDLKVAVGKNFKELITDADKDVLIEFYAPWCGHCKSLAPKYEELATKLAGEDVVIAKMDATANDVPPMFDVRGFPTLYWIPKNAKDSPVPYQGGREVKDFIKYIAQHSTDGLKGYSRDGKKQKKTEFILALETIVYPEREREEHYCISALLHVVTAIETWANVGGTSLPSGWPFGGFWGFGLEEPWVSGKNAVPRVHNVVGGDRRMHSQAKMSSEEESSASSQSSSEDESNAPSPQRSKQGQRSSSSGESGSEYDCADDQAVEEAASFSGSGEERPPLKKSRCKRKLSEETLQLLQNSDLLRRSDRTRNVAKKRDSDSGESGSPGVGTRKRGQSKDSVSADSFASSDDASSGEEYDGRVKHTSAKKSAPAKKAARTSRTRYSSEEDSSDSNSQRPSRRGKVQAEGKVDYRDVSTDEEVNTDDVLEWEEEDPEAAPGPEVHTETVERLLKHRMGLSVATGSPTTCYNVEDKGDPNAGADMCDPSQLEQQFLVKWVGWSHLHNTWESLRSLKIANAKGQKKVENYMKRQMEVDAWKQTADKEYIEFFDCEQEMSEELYEQYKIVERVIAHQLSRDQAPGGVPLTEYFVKWTGLPYSESTWEDETLIRRNFGDKIDDYHERASAKTLPNKSCPALRRRPKFTKLEGTPDFLKCIDSEQVLRDYQVEGVNWMLHAWSKGNSSILADEMGLGKTIQSISFLSSLSHVHDVYGPFLVVVPLSTMAAWQREFDNWAKTLNVVTYMGDVSSRDLIRQFELYAPGKRLKANAILTTYEILLKDKAFLGTFEWAALLVDEAHRLKNDESLLYQSLFGFSTNHRLLITGTPLQNSLKELWALLHFIMPDRFDNWNEFEGNHADQDHKMIASLHKKLEPYLLRRVKKDVEKSLPAKVEQILRVEMTAQQKQFYKWILTKNYKELSKGVKGSINGFVNLAMELKKCCNHASLVRQYDNMEMDAQMRLQQLLKSSGKLILLDKLLCRLKETGHRVLIFSQMVMMLDILQEYLQLRRFTTQRLDGSMRGDLRKQALDHFNAEGSTDFCFLLSTRAGGLGINLATADTVIIFDSDWNPQNDLQAMSRAHRIGQKKQVNIYRLVTKSSVEEDIVERAKQKLVLDHLVIQRMDTTGKTVLSKMPTNSRSVPFDKSELNAILKFGAEELFKEKEGEEMEPEVDIDRILQGAETRECENQETNNDLLNAFRYANFVFDEEKDVAMASTHDASPSTSNGQSKEWSDIIPEADRLKMEESEKQKMQEDLNLAPRQRTKINPLHADSEDEKGRKRRKKDNSDDSDSEDDEKPRKGAKKKVLFGFSEQEVRKFIKSFRKFAHPLERLDAIAQDAELEEHSTSELRELGVEILKRCDEASKSYKTDKASSEKSPPDENSKKKPERGPSFKIGSIDVFVRPMLKMHSDLEVLHEQMPPEPSRWSLFKLPKSTKVQKGWDVPWGQEDDCALLRGIYQYGLGSWDAIKLDPLLGLADKIWLKDKVKKPTPKNLLSRAEYLLKFLQKQSAVTVKTKMPMKRKHSPVKQPKKILDRERKVEKDRKQEKERRAVDSAKARSIGGDGDAKKSHKEKKGKSDGFLSIVSVRPQHYYDLKNKKGPVFCKCVDLMRPVSKYVKRLVDCGDLSSSDGIKYLTKIGDHIGQCISNMKKKEAQSVTDQWQSYLWIFLSKFTTSNDLDANTLLTKYRGFANTKVVDHHAERNSKHHHHHKHHHKKTEAVPTTSMPKAHRERDHVPSPSNFHRTTQSPSVPSKYTGIQKSRSHHVPSNESDDRILMKPPPIPPNLNGESDSWR</sequence>
<dbReference type="InterPro" id="IPR025260">
    <property type="entry name" value="CHD1-like_C"/>
</dbReference>
<feature type="compositionally biased region" description="Basic residues" evidence="23">
    <location>
        <begin position="1866"/>
        <end position="1879"/>
    </location>
</feature>
<feature type="compositionally biased region" description="Basic and acidic residues" evidence="23">
    <location>
        <begin position="1880"/>
        <end position="1905"/>
    </location>
</feature>
<feature type="region of interest" description="Disordered" evidence="23">
    <location>
        <begin position="1863"/>
        <end position="1923"/>
    </location>
</feature>
<dbReference type="GO" id="GO:0003756">
    <property type="term" value="F:protein disulfide isomerase activity"/>
    <property type="evidence" value="ECO:0007669"/>
    <property type="project" value="UniProtKB-EC"/>
</dbReference>
<keyword evidence="12" id="KW-0805">Transcription regulation</keyword>
<feature type="compositionally biased region" description="Basic residues" evidence="23">
    <location>
        <begin position="2052"/>
        <end position="2064"/>
    </location>
</feature>
<dbReference type="InterPro" id="IPR005788">
    <property type="entry name" value="PDI_thioredoxin-like_dom"/>
</dbReference>
<keyword evidence="18 20" id="KW-0676">Redox-active center</keyword>
<evidence type="ECO:0000256" key="15">
    <source>
        <dbReference type="ARBA" id="ARBA00023163"/>
    </source>
</evidence>
<dbReference type="Pfam" id="PF13907">
    <property type="entry name" value="CHD1-like_C"/>
    <property type="match status" value="1"/>
</dbReference>
<dbReference type="GO" id="GO:0003677">
    <property type="term" value="F:DNA binding"/>
    <property type="evidence" value="ECO:0007669"/>
    <property type="project" value="UniProtKB-KW"/>
</dbReference>
<evidence type="ECO:0000313" key="28">
    <source>
        <dbReference type="EMBL" id="KAK0425797.1"/>
    </source>
</evidence>
<dbReference type="Pfam" id="PF00176">
    <property type="entry name" value="SNF2-rel_dom"/>
    <property type="match status" value="1"/>
</dbReference>
<dbReference type="PRINTS" id="PR00421">
    <property type="entry name" value="THIOREDOXIN"/>
</dbReference>
<feature type="disulfide bond" description="Redox-active" evidence="20">
    <location>
        <begin position="389"/>
        <end position="392"/>
    </location>
</feature>
<feature type="domain" description="Thioredoxin" evidence="27">
    <location>
        <begin position="340"/>
        <end position="467"/>
    </location>
</feature>
<keyword evidence="17" id="KW-0539">Nucleus</keyword>
<dbReference type="InterPro" id="IPR000953">
    <property type="entry name" value="Chromo/chromo_shadow_dom"/>
</dbReference>
<feature type="domain" description="Helicase ATP-binding" evidence="25">
    <location>
        <begin position="1027"/>
        <end position="1196"/>
    </location>
</feature>
<dbReference type="InterPro" id="IPR013766">
    <property type="entry name" value="Thioredoxin_domain"/>
</dbReference>
<evidence type="ECO:0000256" key="8">
    <source>
        <dbReference type="ARBA" id="ARBA00022741"/>
    </source>
</evidence>
<feature type="compositionally biased region" description="Basic and acidic residues" evidence="23">
    <location>
        <begin position="1594"/>
        <end position="1603"/>
    </location>
</feature>
<evidence type="ECO:0000256" key="14">
    <source>
        <dbReference type="ARBA" id="ARBA00023157"/>
    </source>
</evidence>
<dbReference type="FunFam" id="2.40.50.40:FF:000014">
    <property type="entry name" value="Chromodomain-helicase-DNA-binding protein 2 isoform 1"/>
    <property type="match status" value="1"/>
</dbReference>
<dbReference type="PROSITE" id="PS00194">
    <property type="entry name" value="THIOREDOXIN_1"/>
    <property type="match status" value="2"/>
</dbReference>
<evidence type="ECO:0000259" key="25">
    <source>
        <dbReference type="PROSITE" id="PS51192"/>
    </source>
</evidence>
<dbReference type="PROSITE" id="PS50013">
    <property type="entry name" value="CHROMO_2"/>
    <property type="match status" value="2"/>
</dbReference>
<feature type="compositionally biased region" description="Polar residues" evidence="23">
    <location>
        <begin position="2085"/>
        <end position="2107"/>
    </location>
</feature>
<dbReference type="Pfam" id="PF00085">
    <property type="entry name" value="Thioredoxin"/>
    <property type="match status" value="2"/>
</dbReference>
<dbReference type="InterPro" id="IPR014001">
    <property type="entry name" value="Helicase_ATP-bd"/>
</dbReference>
<feature type="region of interest" description="Disordered" evidence="23">
    <location>
        <begin position="2048"/>
        <end position="2141"/>
    </location>
</feature>
<feature type="disulfide bond" description="Redox-active" evidence="20">
    <location>
        <begin position="46"/>
        <end position="49"/>
    </location>
</feature>
<dbReference type="Gene3D" id="2.40.50.40">
    <property type="match status" value="2"/>
</dbReference>
<dbReference type="EMBL" id="JAUCMV010000001">
    <property type="protein sequence ID" value="KAK0425797.1"/>
    <property type="molecule type" value="Genomic_DNA"/>
</dbReference>
<dbReference type="Pfam" id="PF18375">
    <property type="entry name" value="CDH1_2_SANT_HL1"/>
    <property type="match status" value="1"/>
</dbReference>
<keyword evidence="6 22" id="KW-0732">Signal</keyword>
<dbReference type="InterPro" id="IPR027417">
    <property type="entry name" value="P-loop_NTPase"/>
</dbReference>
<dbReference type="PROSITE" id="PS51194">
    <property type="entry name" value="HELICASE_CTER"/>
    <property type="match status" value="1"/>
</dbReference>
<dbReference type="Gene3D" id="3.40.50.300">
    <property type="entry name" value="P-loop containing nucleotide triphosphate hydrolases"/>
    <property type="match status" value="1"/>
</dbReference>
<dbReference type="SUPFAM" id="SSF52540">
    <property type="entry name" value="P-loop containing nucleoside triphosphate hydrolases"/>
    <property type="match status" value="2"/>
</dbReference>
<dbReference type="SMART" id="SM00490">
    <property type="entry name" value="HELICc"/>
    <property type="match status" value="1"/>
</dbReference>
<dbReference type="InterPro" id="IPR049730">
    <property type="entry name" value="SNF2/RAD54-like_C"/>
</dbReference>
<dbReference type="NCBIfam" id="TIGR01126">
    <property type="entry name" value="pdi_dom"/>
    <property type="match status" value="2"/>
</dbReference>
<keyword evidence="11" id="KW-0067">ATP-binding</keyword>
<dbReference type="CDD" id="cd17993">
    <property type="entry name" value="DEXHc_CHD1_2"/>
    <property type="match status" value="1"/>
</dbReference>
<keyword evidence="15" id="KW-0804">Transcription</keyword>
<evidence type="ECO:0000256" key="6">
    <source>
        <dbReference type="ARBA" id="ARBA00022729"/>
    </source>
</evidence>
<dbReference type="Pfam" id="PF23588">
    <property type="entry name" value="HTH_CHD1_Hrp3"/>
    <property type="match status" value="1"/>
</dbReference>
<feature type="region of interest" description="Disordered" evidence="23">
    <location>
        <begin position="1594"/>
        <end position="1654"/>
    </location>
</feature>
<dbReference type="PANTHER" id="PTHR45623">
    <property type="entry name" value="CHROMODOMAIN-HELICASE-DNA-BINDING PROTEIN 3-RELATED-RELATED"/>
    <property type="match status" value="1"/>
</dbReference>
<feature type="compositionally biased region" description="Basic residues" evidence="23">
    <location>
        <begin position="718"/>
        <end position="736"/>
    </location>
</feature>
<keyword evidence="14 20" id="KW-1015">Disulfide bond</keyword>
<dbReference type="FunFam" id="3.40.30.10:FF:000045">
    <property type="entry name" value="Disulfide-isomerase A3"/>
    <property type="match status" value="1"/>
</dbReference>
<keyword evidence="7" id="KW-0677">Repeat</keyword>
<evidence type="ECO:0000313" key="29">
    <source>
        <dbReference type="Proteomes" id="UP001175271"/>
    </source>
</evidence>
<dbReference type="GO" id="GO:0016887">
    <property type="term" value="F:ATP hydrolysis activity"/>
    <property type="evidence" value="ECO:0007669"/>
    <property type="project" value="TreeGrafter"/>
</dbReference>
<dbReference type="FunFam" id="3.40.30.10:FF:000017">
    <property type="entry name" value="Protein disulfide-isomerase A4"/>
    <property type="match status" value="1"/>
</dbReference>
<dbReference type="GO" id="GO:0140658">
    <property type="term" value="F:ATP-dependent chromatin remodeler activity"/>
    <property type="evidence" value="ECO:0007669"/>
    <property type="project" value="TreeGrafter"/>
</dbReference>
<dbReference type="EC" id="5.3.4.1" evidence="22"/>
<keyword evidence="29" id="KW-1185">Reference proteome</keyword>
<keyword evidence="10" id="KW-0256">Endoplasmic reticulum</keyword>
<comment type="catalytic activity">
    <reaction evidence="1 22">
        <text>Catalyzes the rearrangement of -S-S- bonds in proteins.</text>
        <dbReference type="EC" id="5.3.4.1"/>
    </reaction>
</comment>
<dbReference type="Pfam" id="PF00271">
    <property type="entry name" value="Helicase_C"/>
    <property type="match status" value="1"/>
</dbReference>
<feature type="domain" description="Thioredoxin" evidence="27">
    <location>
        <begin position="9"/>
        <end position="125"/>
    </location>
</feature>
<evidence type="ECO:0000256" key="7">
    <source>
        <dbReference type="ARBA" id="ARBA00022737"/>
    </source>
</evidence>
<dbReference type="InterPro" id="IPR038718">
    <property type="entry name" value="SNF2-like_sf"/>
</dbReference>
<evidence type="ECO:0000259" key="26">
    <source>
        <dbReference type="PROSITE" id="PS51194"/>
    </source>
</evidence>
<dbReference type="GO" id="GO:0000785">
    <property type="term" value="C:chromatin"/>
    <property type="evidence" value="ECO:0007669"/>
    <property type="project" value="TreeGrafter"/>
</dbReference>
<feature type="region of interest" description="Disordered" evidence="23">
    <location>
        <begin position="563"/>
        <end position="643"/>
    </location>
</feature>
<evidence type="ECO:0000256" key="20">
    <source>
        <dbReference type="PIRSR" id="PIRSR605792-51"/>
    </source>
</evidence>
<feature type="domain" description="Chromo" evidence="24">
    <location>
        <begin position="800"/>
        <end position="893"/>
    </location>
</feature>
<dbReference type="Pfam" id="PF00385">
    <property type="entry name" value="Chromo"/>
    <property type="match status" value="2"/>
</dbReference>
<dbReference type="CDD" id="cd02961">
    <property type="entry name" value="PDI_a_family"/>
    <property type="match status" value="1"/>
</dbReference>
<dbReference type="PANTHER" id="PTHR45623:SF14">
    <property type="entry name" value="CHROMODOMAIN-HELICASE-DNA-BINDING PROTEIN 1"/>
    <property type="match status" value="1"/>
</dbReference>
<feature type="compositionally biased region" description="Acidic residues" evidence="23">
    <location>
        <begin position="772"/>
        <end position="790"/>
    </location>
</feature>
<evidence type="ECO:0000259" key="24">
    <source>
        <dbReference type="PROSITE" id="PS50013"/>
    </source>
</evidence>
<dbReference type="CDD" id="cd18666">
    <property type="entry name" value="CD1_tandem_CHD1-2_like"/>
    <property type="match status" value="1"/>
</dbReference>
<keyword evidence="13" id="KW-0238">DNA-binding</keyword>
<evidence type="ECO:0000259" key="27">
    <source>
        <dbReference type="PROSITE" id="PS51352"/>
    </source>
</evidence>
<evidence type="ECO:0000256" key="12">
    <source>
        <dbReference type="ARBA" id="ARBA00023015"/>
    </source>
</evidence>
<dbReference type="FunFam" id="3.40.30.10:FF:000077">
    <property type="entry name" value="Protein disulfide-isomerase"/>
    <property type="match status" value="1"/>
</dbReference>
<feature type="signal peptide" evidence="22">
    <location>
        <begin position="1"/>
        <end position="16"/>
    </location>
</feature>
<dbReference type="InterPro" id="IPR000330">
    <property type="entry name" value="SNF2_N"/>
</dbReference>
<dbReference type="Gene3D" id="3.40.30.10">
    <property type="entry name" value="Glutaredoxin"/>
    <property type="match status" value="4"/>
</dbReference>
<feature type="compositionally biased region" description="Basic and acidic residues" evidence="23">
    <location>
        <begin position="658"/>
        <end position="675"/>
    </location>
</feature>
<evidence type="ECO:0000256" key="17">
    <source>
        <dbReference type="ARBA" id="ARBA00023242"/>
    </source>
</evidence>
<dbReference type="InterPro" id="IPR005792">
    <property type="entry name" value="Prot_disulphide_isomerase"/>
</dbReference>
<evidence type="ECO:0000256" key="3">
    <source>
        <dbReference type="ARBA" id="ARBA00004319"/>
    </source>
</evidence>
<dbReference type="InterPro" id="IPR017937">
    <property type="entry name" value="Thioredoxin_CS"/>
</dbReference>
<evidence type="ECO:0000256" key="13">
    <source>
        <dbReference type="ARBA" id="ARBA00023125"/>
    </source>
</evidence>
<evidence type="ECO:0000256" key="16">
    <source>
        <dbReference type="ARBA" id="ARBA00023235"/>
    </source>
</evidence>
<dbReference type="GO" id="GO:0005524">
    <property type="term" value="F:ATP binding"/>
    <property type="evidence" value="ECO:0007669"/>
    <property type="project" value="UniProtKB-KW"/>
</dbReference>
<feature type="region of interest" description="Disordered" evidence="23">
    <location>
        <begin position="1564"/>
        <end position="1583"/>
    </location>
</feature>
<dbReference type="FunFam" id="3.40.30.10:FF:000303">
    <property type="entry name" value="Protein disulfide-isomerase"/>
    <property type="match status" value="1"/>
</dbReference>
<dbReference type="PROSITE" id="PS00598">
    <property type="entry name" value="CHROMO_1"/>
    <property type="match status" value="2"/>
</dbReference>
<evidence type="ECO:0000256" key="22">
    <source>
        <dbReference type="RuleBase" id="RU361130"/>
    </source>
</evidence>
<dbReference type="InterPro" id="IPR036249">
    <property type="entry name" value="Thioredoxin-like_sf"/>
</dbReference>
<dbReference type="FunFam" id="3.40.50.10810:FF:000007">
    <property type="entry name" value="Chromodomain-helicase-DNA-binding protein 2 isoform 1"/>
    <property type="match status" value="1"/>
</dbReference>
<evidence type="ECO:0000256" key="4">
    <source>
        <dbReference type="ARBA" id="ARBA00006347"/>
    </source>
</evidence>